<dbReference type="SUPFAM" id="SSF53474">
    <property type="entry name" value="alpha/beta-Hydrolases"/>
    <property type="match status" value="1"/>
</dbReference>
<dbReference type="EMBL" id="BMEQ01000006">
    <property type="protein sequence ID" value="GGG53288.1"/>
    <property type="molecule type" value="Genomic_DNA"/>
</dbReference>
<dbReference type="PANTHER" id="PTHR43433:SF5">
    <property type="entry name" value="AB HYDROLASE-1 DOMAIN-CONTAINING PROTEIN"/>
    <property type="match status" value="1"/>
</dbReference>
<reference evidence="3" key="1">
    <citation type="journal article" date="2014" name="Int. J. Syst. Evol. Microbiol.">
        <title>Complete genome sequence of Corynebacterium casei LMG S-19264T (=DSM 44701T), isolated from a smear-ripened cheese.</title>
        <authorList>
            <consortium name="US DOE Joint Genome Institute (JGI-PGF)"/>
            <person name="Walter F."/>
            <person name="Albersmeier A."/>
            <person name="Kalinowski J."/>
            <person name="Ruckert C."/>
        </authorList>
    </citation>
    <scope>NUCLEOTIDE SEQUENCE</scope>
    <source>
        <strain evidence="3">CGMCC 1.12187</strain>
    </source>
</reference>
<dbReference type="AlphaFoldDB" id="A0A917GPS4"/>
<organism evidence="3 4">
    <name type="scientific">Kocuria dechangensis</name>
    <dbReference type="NCBI Taxonomy" id="1176249"/>
    <lineage>
        <taxon>Bacteria</taxon>
        <taxon>Bacillati</taxon>
        <taxon>Actinomycetota</taxon>
        <taxon>Actinomycetes</taxon>
        <taxon>Micrococcales</taxon>
        <taxon>Micrococcaceae</taxon>
        <taxon>Kocuria</taxon>
    </lineage>
</organism>
<protein>
    <submittedName>
        <fullName evidence="3">Hydrolase</fullName>
    </submittedName>
</protein>
<dbReference type="RefSeq" id="WP_188535846.1">
    <property type="nucleotide sequence ID" value="NZ_BMEQ01000006.1"/>
</dbReference>
<dbReference type="InterPro" id="IPR050471">
    <property type="entry name" value="AB_hydrolase"/>
</dbReference>
<comment type="caution">
    <text evidence="3">The sequence shown here is derived from an EMBL/GenBank/DDBJ whole genome shotgun (WGS) entry which is preliminary data.</text>
</comment>
<dbReference type="GO" id="GO:0004806">
    <property type="term" value="F:triacylglycerol lipase activity"/>
    <property type="evidence" value="ECO:0007669"/>
    <property type="project" value="TreeGrafter"/>
</dbReference>
<gene>
    <name evidence="3" type="ORF">GCM10011374_15210</name>
</gene>
<dbReference type="InterPro" id="IPR029058">
    <property type="entry name" value="AB_hydrolase_fold"/>
</dbReference>
<dbReference type="Gene3D" id="3.40.50.1820">
    <property type="entry name" value="alpha/beta hydrolase"/>
    <property type="match status" value="1"/>
</dbReference>
<evidence type="ECO:0000259" key="2">
    <source>
        <dbReference type="Pfam" id="PF00561"/>
    </source>
</evidence>
<accession>A0A917GPS4</accession>
<dbReference type="Pfam" id="PF00561">
    <property type="entry name" value="Abhydrolase_1"/>
    <property type="match status" value="1"/>
</dbReference>
<keyword evidence="4" id="KW-1185">Reference proteome</keyword>
<dbReference type="PRINTS" id="PR00111">
    <property type="entry name" value="ABHYDROLASE"/>
</dbReference>
<evidence type="ECO:0000313" key="4">
    <source>
        <dbReference type="Proteomes" id="UP000638848"/>
    </source>
</evidence>
<evidence type="ECO:0000256" key="1">
    <source>
        <dbReference type="SAM" id="MobiDB-lite"/>
    </source>
</evidence>
<dbReference type="PANTHER" id="PTHR43433">
    <property type="entry name" value="HYDROLASE, ALPHA/BETA FOLD FAMILY PROTEIN"/>
    <property type="match status" value="1"/>
</dbReference>
<feature type="domain" description="AB hydrolase-1" evidence="2">
    <location>
        <begin position="20"/>
        <end position="130"/>
    </location>
</feature>
<proteinExistence type="predicted"/>
<feature type="compositionally biased region" description="Acidic residues" evidence="1">
    <location>
        <begin position="259"/>
        <end position="269"/>
    </location>
</feature>
<dbReference type="Proteomes" id="UP000638848">
    <property type="component" value="Unassembled WGS sequence"/>
</dbReference>
<keyword evidence="3" id="KW-0378">Hydrolase</keyword>
<dbReference type="GO" id="GO:0046503">
    <property type="term" value="P:glycerolipid catabolic process"/>
    <property type="evidence" value="ECO:0007669"/>
    <property type="project" value="TreeGrafter"/>
</dbReference>
<name>A0A917GPS4_9MICC</name>
<feature type="region of interest" description="Disordered" evidence="1">
    <location>
        <begin position="259"/>
        <end position="280"/>
    </location>
</feature>
<dbReference type="InterPro" id="IPR000073">
    <property type="entry name" value="AB_hydrolase_1"/>
</dbReference>
<reference evidence="3" key="2">
    <citation type="submission" date="2020-09" db="EMBL/GenBank/DDBJ databases">
        <authorList>
            <person name="Sun Q."/>
            <person name="Zhou Y."/>
        </authorList>
    </citation>
    <scope>NUCLEOTIDE SEQUENCE</scope>
    <source>
        <strain evidence="3">CGMCC 1.12187</strain>
    </source>
</reference>
<sequence>MPTLDLTRCQLSYDVTGSGPPVVQLHGLMSDRAANTAGGLDLAAGLAGHRTVRYDARGHGRSAAEPVAGDWAWPRLAEDLLHLLDAVAPGEPVHGIGPSMGAATLLHAALARPERFRSLTLCVPSTAWASRRGQASIYRKSAELVERHGLQAYLRAGRSAPRPPAVADRETHPPRIAPGLLPTVLRGAAATDLPPLDALSRIGVPTLVLAWSGDAAHPLSTAEALRAVLPGDALHVAGTPAELAQWPGLCADFVRAVESDEPVESEEPVDPVARRARSGA</sequence>
<evidence type="ECO:0000313" key="3">
    <source>
        <dbReference type="EMBL" id="GGG53288.1"/>
    </source>
</evidence>